<dbReference type="Proteomes" id="UP001159405">
    <property type="component" value="Unassembled WGS sequence"/>
</dbReference>
<evidence type="ECO:0000313" key="2">
    <source>
        <dbReference type="EMBL" id="CAH3144429.1"/>
    </source>
</evidence>
<organism evidence="2 3">
    <name type="scientific">Porites lobata</name>
    <dbReference type="NCBI Taxonomy" id="104759"/>
    <lineage>
        <taxon>Eukaryota</taxon>
        <taxon>Metazoa</taxon>
        <taxon>Cnidaria</taxon>
        <taxon>Anthozoa</taxon>
        <taxon>Hexacorallia</taxon>
        <taxon>Scleractinia</taxon>
        <taxon>Fungiina</taxon>
        <taxon>Poritidae</taxon>
        <taxon>Porites</taxon>
    </lineage>
</organism>
<accession>A0ABN8PIA7</accession>
<dbReference type="InterPro" id="IPR003609">
    <property type="entry name" value="Pan_app"/>
</dbReference>
<name>A0ABN8PIA7_9CNID</name>
<proteinExistence type="predicted"/>
<dbReference type="EMBL" id="CALNXK010000073">
    <property type="protein sequence ID" value="CAH3144429.1"/>
    <property type="molecule type" value="Genomic_DNA"/>
</dbReference>
<protein>
    <recommendedName>
        <fullName evidence="1">Apple domain-containing protein</fullName>
    </recommendedName>
</protein>
<sequence>SFAFGNDESPKPCRFQSEGDQLRCVVPQGYQVRSGDCPGNDISSLYRDRTTLKECARLCSSSTQCQAFKFYNNHRCYPKTKTCGVTSKSNPLNVLYDKVPSGYTMRPGSCPGNDIWSLYRSSATRQACARNCDPSSACNAFMQYDNHECFPKTKGCGVTSLSNKLNIFYDKVPDG</sequence>
<dbReference type="PROSITE" id="PS50948">
    <property type="entry name" value="PAN"/>
    <property type="match status" value="1"/>
</dbReference>
<keyword evidence="3" id="KW-1185">Reference proteome</keyword>
<comment type="caution">
    <text evidence="2">The sequence shown here is derived from an EMBL/GenBank/DDBJ whole genome shotgun (WGS) entry which is preliminary data.</text>
</comment>
<dbReference type="Gene3D" id="3.50.4.10">
    <property type="entry name" value="Hepatocyte Growth Factor"/>
    <property type="match status" value="1"/>
</dbReference>
<dbReference type="Pfam" id="PF14295">
    <property type="entry name" value="PAN_4"/>
    <property type="match status" value="2"/>
</dbReference>
<gene>
    <name evidence="2" type="ORF">PLOB_00043968</name>
</gene>
<feature type="domain" description="Apple" evidence="1">
    <location>
        <begin position="24"/>
        <end position="110"/>
    </location>
</feature>
<evidence type="ECO:0000259" key="1">
    <source>
        <dbReference type="PROSITE" id="PS50948"/>
    </source>
</evidence>
<feature type="non-terminal residue" evidence="2">
    <location>
        <position position="1"/>
    </location>
</feature>
<reference evidence="2 3" key="1">
    <citation type="submission" date="2022-05" db="EMBL/GenBank/DDBJ databases">
        <authorList>
            <consortium name="Genoscope - CEA"/>
            <person name="William W."/>
        </authorList>
    </citation>
    <scope>NUCLEOTIDE SEQUENCE [LARGE SCALE GENOMIC DNA]</scope>
</reference>
<evidence type="ECO:0000313" key="3">
    <source>
        <dbReference type="Proteomes" id="UP001159405"/>
    </source>
</evidence>
<feature type="non-terminal residue" evidence="2">
    <location>
        <position position="175"/>
    </location>
</feature>